<evidence type="ECO:0000259" key="23">
    <source>
        <dbReference type="Pfam" id="PF04871"/>
    </source>
</evidence>
<dbReference type="InterPro" id="IPR006953">
    <property type="entry name" value="Vesicle_Uso1_P115_head"/>
</dbReference>
<keyword evidence="6" id="KW-0963">Cytoplasm</keyword>
<keyword evidence="8" id="KW-0677">Repeat</keyword>
<organism evidence="24 25">
    <name type="scientific">Geotrypetes seraphini</name>
    <name type="common">Gaboon caecilian</name>
    <name type="synonym">Caecilia seraphini</name>
    <dbReference type="NCBI Taxonomy" id="260995"/>
    <lineage>
        <taxon>Eukaryota</taxon>
        <taxon>Metazoa</taxon>
        <taxon>Chordata</taxon>
        <taxon>Craniata</taxon>
        <taxon>Vertebrata</taxon>
        <taxon>Euteleostomi</taxon>
        <taxon>Amphibia</taxon>
        <taxon>Gymnophiona</taxon>
        <taxon>Geotrypetes</taxon>
    </lineage>
</organism>
<evidence type="ECO:0000256" key="16">
    <source>
        <dbReference type="ARBA" id="ARBA00075954"/>
    </source>
</evidence>
<evidence type="ECO:0000259" key="22">
    <source>
        <dbReference type="Pfam" id="PF04869"/>
    </source>
</evidence>
<evidence type="ECO:0000256" key="1">
    <source>
        <dbReference type="ARBA" id="ARBA00004395"/>
    </source>
</evidence>
<dbReference type="CTD" id="8615"/>
<dbReference type="GO" id="GO:0005795">
    <property type="term" value="C:Golgi stack"/>
    <property type="evidence" value="ECO:0007669"/>
    <property type="project" value="TreeGrafter"/>
</dbReference>
<evidence type="ECO:0000256" key="20">
    <source>
        <dbReference type="SAM" id="Coils"/>
    </source>
</evidence>
<dbReference type="RefSeq" id="XP_033816275.1">
    <property type="nucleotide sequence ID" value="XM_033960384.1"/>
</dbReference>
<evidence type="ECO:0000313" key="25">
    <source>
        <dbReference type="RefSeq" id="XP_033816275.1"/>
    </source>
</evidence>
<dbReference type="GeneID" id="117367621"/>
<evidence type="ECO:0000256" key="4">
    <source>
        <dbReference type="ARBA" id="ARBA00018243"/>
    </source>
</evidence>
<dbReference type="InterPro" id="IPR016024">
    <property type="entry name" value="ARM-type_fold"/>
</dbReference>
<dbReference type="FunFam" id="1.25.10.10:FF:000054">
    <property type="entry name" value="General vesicular transport factor p115"/>
    <property type="match status" value="1"/>
</dbReference>
<dbReference type="GO" id="GO:0005783">
    <property type="term" value="C:endoplasmic reticulum"/>
    <property type="evidence" value="ECO:0007669"/>
    <property type="project" value="TreeGrafter"/>
</dbReference>
<keyword evidence="24" id="KW-1185">Reference proteome</keyword>
<dbReference type="Gene3D" id="1.25.10.10">
    <property type="entry name" value="Leucine-rich Repeat Variant"/>
    <property type="match status" value="1"/>
</dbReference>
<evidence type="ECO:0000256" key="10">
    <source>
        <dbReference type="ARBA" id="ARBA00022927"/>
    </source>
</evidence>
<protein>
    <recommendedName>
        <fullName evidence="4">General vesicular transport factor p115</fullName>
    </recommendedName>
    <alternativeName>
        <fullName evidence="16">Protein USO1 homolog</fullName>
    </alternativeName>
    <alternativeName>
        <fullName evidence="17">Transcytosis-associated protein</fullName>
    </alternativeName>
    <alternativeName>
        <fullName evidence="18">Vesicle-docking protein</fullName>
    </alternativeName>
</protein>
<keyword evidence="5" id="KW-0813">Transport</keyword>
<dbReference type="InterPro" id="IPR000225">
    <property type="entry name" value="Armadillo"/>
</dbReference>
<dbReference type="Proteomes" id="UP000515159">
    <property type="component" value="Chromosome 1"/>
</dbReference>
<evidence type="ECO:0000256" key="11">
    <source>
        <dbReference type="ARBA" id="ARBA00022990"/>
    </source>
</evidence>
<dbReference type="GO" id="GO:0048211">
    <property type="term" value="P:Golgi vesicle docking"/>
    <property type="evidence" value="ECO:0007669"/>
    <property type="project" value="TreeGrafter"/>
</dbReference>
<dbReference type="SMART" id="SM00185">
    <property type="entry name" value="ARM"/>
    <property type="match status" value="3"/>
</dbReference>
<dbReference type="InterPro" id="IPR011989">
    <property type="entry name" value="ARM-like"/>
</dbReference>
<feature type="region of interest" description="Disordered" evidence="21">
    <location>
        <begin position="928"/>
        <end position="972"/>
    </location>
</feature>
<evidence type="ECO:0000256" key="13">
    <source>
        <dbReference type="ARBA" id="ARBA00023054"/>
    </source>
</evidence>
<comment type="subcellular location">
    <subcellularLocation>
        <location evidence="2">Cytoplasm</location>
        <location evidence="2">Cytosol</location>
    </subcellularLocation>
    <subcellularLocation>
        <location evidence="1">Golgi apparatus membrane</location>
        <topology evidence="1">Peripheral membrane protein</topology>
    </subcellularLocation>
</comment>
<dbReference type="GO" id="GO:0006886">
    <property type="term" value="P:intracellular protein transport"/>
    <property type="evidence" value="ECO:0007669"/>
    <property type="project" value="InterPro"/>
</dbReference>
<feature type="coiled-coil region" evidence="20">
    <location>
        <begin position="722"/>
        <end position="749"/>
    </location>
</feature>
<dbReference type="InterPro" id="IPR024095">
    <property type="entry name" value="Vesicle_P115"/>
</dbReference>
<dbReference type="PANTHER" id="PTHR10013">
    <property type="entry name" value="GENERAL VESICULAR TRANSPORT FACTOR P115"/>
    <property type="match status" value="1"/>
</dbReference>
<keyword evidence="9" id="KW-0931">ER-Golgi transport</keyword>
<evidence type="ECO:0000256" key="12">
    <source>
        <dbReference type="ARBA" id="ARBA00023034"/>
    </source>
</evidence>
<evidence type="ECO:0000256" key="14">
    <source>
        <dbReference type="ARBA" id="ARBA00023136"/>
    </source>
</evidence>
<feature type="domain" description="Vesicle tethering protein Uso1/P115-like head" evidence="22">
    <location>
        <begin position="346"/>
        <end position="625"/>
    </location>
</feature>
<keyword evidence="13 20" id="KW-0175">Coiled coil</keyword>
<name>A0A6P8SCB5_GEOSA</name>
<dbReference type="InterPro" id="IPR006955">
    <property type="entry name" value="Uso1_p115_C"/>
</dbReference>
<dbReference type="PANTHER" id="PTHR10013:SF0">
    <property type="entry name" value="GENERAL VESICULAR TRANSPORT FACTOR P115"/>
    <property type="match status" value="1"/>
</dbReference>
<sequence length="972" mass="108551">MYLLRGVMGAQSAGPQPSGAETVQKLCDRVASSTLLDDRRDAVRALKSLSRKYRLEVGSQAMEHLVNVLQTDRSDVEIIGYALDTLHNIMSNEMDEPEENSQSQADDLGSQFTEIFIKQQENVTLLLSYLEEFDFQVRWPGVKLVTTLLKQQGPVVQQIILVSPMGVSRLMDLLADSREVIRNDGLLLLQQLTKSNAAIQKIVAFENAFERLLDIVTDEGNSDGGIVVEDCLILLQNLLKNNNSNQNFFKEGSYIQRMKPWFEVGDDNTGWSAQKVTNLHLMLQLVRVLVSPMNPPGATSSCQKSMFQCGLLQQLCTILMATGVPADILTETINTVSEVIRGCQINQDYFASVNAPSNPPRPAIVVLLMSMVNERQPFVLRCAVLYCFQCFLYKNQKGQGEIVATLLPSTIDANAVSAGQLLCGGLFSVDSLSNWCAAVALAHALQGNATQKEQLLRVQLATSIGNPPVSLLQQCTNILSQGSKIQTRVGLLMLLCTWLSNCPIAVTHFLHNPANVPFLTAQISENLGEEEQLVQGLCALLLGICIYNNDNSLENNTKEKLKQLIEKRIGKENFTEKLSFIPKHELYSKAAQKPQPNFSSPDHMMFDHEFTKLVKELEVVIIKAIYKSTEEDKKEEEVKKTLEQHDNIVTHYKNMIREQDLQIEELKQQVMALNSQNEQLQVTVTQQLSQIQQHKDQYNLLKIKQGKDNQLHGSHVEGAQINGIQSEEMIRLREEIEELKKQQDILQGQLSEKDGLIANLKSVQPEVRLERSPPEGVPADGSSENAVESYKDIEALRSQIQAQSLEINRLQTERQELLHKIETITAASALASGDSTTVTGAKVAELEERLAALLKETNNLKDEVKVLSEEKSALKQQVASANSTAAVSQNEYKELEQKLADSRKEQDDLLVLLADQDQKLIALKAKLKELGEPVEDEDDPESGDQGDEDEDDDDEKEELEDDDDEKEEPEEE</sequence>
<dbReference type="Pfam" id="PF18770">
    <property type="entry name" value="Arm_vescicular"/>
    <property type="match status" value="1"/>
</dbReference>
<evidence type="ECO:0000256" key="17">
    <source>
        <dbReference type="ARBA" id="ARBA00080851"/>
    </source>
</evidence>
<evidence type="ECO:0000256" key="21">
    <source>
        <dbReference type="SAM" id="MobiDB-lite"/>
    </source>
</evidence>
<keyword evidence="11" id="KW-0007">Acetylation</keyword>
<comment type="function">
    <text evidence="15">General vesicular transport factor required for intercisternal transport in the Golgi stack; it is required for transcytotic fusion and/or subsequent binding of the vesicles to the target membrane. May well act as a vesicular anchor by interacting with the target membrane and holding the vesicular and target membranes in proximity.</text>
</comment>
<proteinExistence type="inferred from homology"/>
<reference evidence="25" key="1">
    <citation type="submission" date="2025-08" db="UniProtKB">
        <authorList>
            <consortium name="RefSeq"/>
        </authorList>
    </citation>
    <scope>IDENTIFICATION</scope>
</reference>
<dbReference type="GO" id="GO:0005829">
    <property type="term" value="C:cytosol"/>
    <property type="evidence" value="ECO:0007669"/>
    <property type="project" value="UniProtKB-SubCell"/>
</dbReference>
<evidence type="ECO:0000256" key="7">
    <source>
        <dbReference type="ARBA" id="ARBA00022553"/>
    </source>
</evidence>
<evidence type="ECO:0000256" key="6">
    <source>
        <dbReference type="ARBA" id="ARBA00022490"/>
    </source>
</evidence>
<evidence type="ECO:0000256" key="8">
    <source>
        <dbReference type="ARBA" id="ARBA00022737"/>
    </source>
</evidence>
<evidence type="ECO:0000256" key="5">
    <source>
        <dbReference type="ARBA" id="ARBA00022448"/>
    </source>
</evidence>
<dbReference type="InterPro" id="IPR041209">
    <property type="entry name" value="P115_Arm_rpt"/>
</dbReference>
<feature type="repeat" description="ARM" evidence="19">
    <location>
        <begin position="60"/>
        <end position="93"/>
    </location>
</feature>
<dbReference type="GO" id="GO:0006888">
    <property type="term" value="P:endoplasmic reticulum to Golgi vesicle-mediated transport"/>
    <property type="evidence" value="ECO:0007669"/>
    <property type="project" value="TreeGrafter"/>
</dbReference>
<keyword evidence="7" id="KW-0597">Phosphoprotein</keyword>
<evidence type="ECO:0000256" key="15">
    <source>
        <dbReference type="ARBA" id="ARBA00058762"/>
    </source>
</evidence>
<evidence type="ECO:0000313" key="24">
    <source>
        <dbReference type="Proteomes" id="UP000515159"/>
    </source>
</evidence>
<keyword evidence="12" id="KW-0333">Golgi apparatus</keyword>
<evidence type="ECO:0000256" key="2">
    <source>
        <dbReference type="ARBA" id="ARBA00004514"/>
    </source>
</evidence>
<feature type="coiled-coil region" evidence="20">
    <location>
        <begin position="793"/>
        <end position="912"/>
    </location>
</feature>
<evidence type="ECO:0000256" key="19">
    <source>
        <dbReference type="PROSITE-ProRule" id="PRU00259"/>
    </source>
</evidence>
<evidence type="ECO:0000256" key="9">
    <source>
        <dbReference type="ARBA" id="ARBA00022892"/>
    </source>
</evidence>
<keyword evidence="14" id="KW-0472">Membrane</keyword>
<evidence type="ECO:0000256" key="3">
    <source>
        <dbReference type="ARBA" id="ARBA00006960"/>
    </source>
</evidence>
<feature type="domain" description="Uso1/p115-like vesicle tethering protein C-terminal" evidence="23">
    <location>
        <begin position="843"/>
        <end position="953"/>
    </location>
</feature>
<comment type="similarity">
    <text evidence="3">Belongs to the VDP/USO1/EDE1 family.</text>
</comment>
<dbReference type="AlphaFoldDB" id="A0A6P8SCB5"/>
<dbReference type="Pfam" id="PF04869">
    <property type="entry name" value="Uso1_p115_head"/>
    <property type="match status" value="1"/>
</dbReference>
<dbReference type="GO" id="GO:0000139">
    <property type="term" value="C:Golgi membrane"/>
    <property type="evidence" value="ECO:0007669"/>
    <property type="project" value="UniProtKB-SubCell"/>
</dbReference>
<feature type="coiled-coil region" evidence="20">
    <location>
        <begin position="649"/>
        <end position="697"/>
    </location>
</feature>
<dbReference type="GO" id="GO:0045056">
    <property type="term" value="P:transcytosis"/>
    <property type="evidence" value="ECO:0007669"/>
    <property type="project" value="TreeGrafter"/>
</dbReference>
<evidence type="ECO:0000256" key="18">
    <source>
        <dbReference type="ARBA" id="ARBA00083407"/>
    </source>
</evidence>
<dbReference type="PROSITE" id="PS50176">
    <property type="entry name" value="ARM_REPEAT"/>
    <property type="match status" value="1"/>
</dbReference>
<keyword evidence="10" id="KW-0653">Protein transport</keyword>
<feature type="compositionally biased region" description="Acidic residues" evidence="21">
    <location>
        <begin position="932"/>
        <end position="972"/>
    </location>
</feature>
<dbReference type="Pfam" id="PF04871">
    <property type="entry name" value="Uso1_p115_C"/>
    <property type="match status" value="1"/>
</dbReference>
<dbReference type="GO" id="GO:0048280">
    <property type="term" value="P:vesicle fusion with Golgi apparatus"/>
    <property type="evidence" value="ECO:0007669"/>
    <property type="project" value="InterPro"/>
</dbReference>
<dbReference type="SUPFAM" id="SSF48371">
    <property type="entry name" value="ARM repeat"/>
    <property type="match status" value="1"/>
</dbReference>
<dbReference type="GO" id="GO:0012507">
    <property type="term" value="C:ER to Golgi transport vesicle membrane"/>
    <property type="evidence" value="ECO:0007669"/>
    <property type="project" value="TreeGrafter"/>
</dbReference>
<gene>
    <name evidence="25" type="primary">USO1</name>
</gene>
<accession>A0A6P8SCB5</accession>